<name>A0ACD3AYG3_9AGAR</name>
<dbReference type="EMBL" id="ML208307">
    <property type="protein sequence ID" value="TFK70783.1"/>
    <property type="molecule type" value="Genomic_DNA"/>
</dbReference>
<dbReference type="Proteomes" id="UP000308600">
    <property type="component" value="Unassembled WGS sequence"/>
</dbReference>
<accession>A0ACD3AYG3</accession>
<keyword evidence="2" id="KW-1185">Reference proteome</keyword>
<sequence length="991" mass="104126">MAPDTIIAAAISDHHPLSANHATAIDLNNIPPSWHTIRPWFPPLTLVVREITSVSVTFILSLSGSAEDTEVEGDDFDLSSLGVDREDGRGGEPYTNGNGYSQRHHEREYTSDRRRRSGSRRDDENADDFDVVVDSTSLSGNGTSPTSGAHRSGDHANEESLSSSTSSTLTNGTTDSTTSTRRSASTLFSTLSKECLTVSVNGTVWQKVFPHFDEASDEAIIIIHGLLPSRQYDILLSLVQPGGGQSNSIRKQVKTEEVTGESTESHSDPETPTFEASGSSDQPALSTPSSSPTPSTPPSNSTNGSGAPLGPLMTLEERRAQLEQTLTSLNSERDTLTASLKSARRESQKGDAALRSEIEVLKRSSEKHAASELRAKQKILALQEALKRAQVATKETEEQIKEVEAKMPSLKRQTAEKERELEKVKEEAEQVKRERDAQGEQHNKRVEGVKAELTGLEHKKERLSSKKEKLETSILPDLEKQLKAIELEIRKGEADVQAAEAAAKLQATVLPPSSSVPQPLGGSIGDLLQKISTDELALDEPYAKHQQSHSTHEYTPPSLGSPFVSAPVQRPRNSSGPGTIGRPSIAPIQRPSPGELANFNTTLTLSPTTVNGVGNSNMSGQTGAGPTSGLGAAYPSHPLWSTTTSTITRPHPSHSVQSSVSSFAAPFPPPGIHMHQQPTTPHTPNLPSKPPPQQQQNPQQSMARRGSLRSSPPSMIAPPGLGGIGLPSPGIIGTLPPSAGVPYMLSPSSTTPPMTGSVNSTSMPPLMGTNANGPPGLSHMAPSVSMSFSTSGSTPSLSASGNSLLSPSTTNGLTTPTSMSAPGLGTTTSTLSRKAAPFEPGKPLKISTAIAGQTGFQPGSIQVLQGPPPTSASAVSSTQQFSQPLHSQLQLQSQFQSSQAHPQLQSQMSQQQQKQGLSPITIMQRPPGRNLFGMGAMGSIGAIGSGGSVGVVGGPVGSANGVGTIGSGINRRSSLNRGPGAMADSSTTGQP</sequence>
<organism evidence="1 2">
    <name type="scientific">Pluteus cervinus</name>
    <dbReference type="NCBI Taxonomy" id="181527"/>
    <lineage>
        <taxon>Eukaryota</taxon>
        <taxon>Fungi</taxon>
        <taxon>Dikarya</taxon>
        <taxon>Basidiomycota</taxon>
        <taxon>Agaricomycotina</taxon>
        <taxon>Agaricomycetes</taxon>
        <taxon>Agaricomycetidae</taxon>
        <taxon>Agaricales</taxon>
        <taxon>Pluteineae</taxon>
        <taxon>Pluteaceae</taxon>
        <taxon>Pluteus</taxon>
    </lineage>
</organism>
<reference evidence="1 2" key="1">
    <citation type="journal article" date="2019" name="Nat. Ecol. Evol.">
        <title>Megaphylogeny resolves global patterns of mushroom evolution.</title>
        <authorList>
            <person name="Varga T."/>
            <person name="Krizsan K."/>
            <person name="Foldi C."/>
            <person name="Dima B."/>
            <person name="Sanchez-Garcia M."/>
            <person name="Sanchez-Ramirez S."/>
            <person name="Szollosi G.J."/>
            <person name="Szarkandi J.G."/>
            <person name="Papp V."/>
            <person name="Albert L."/>
            <person name="Andreopoulos W."/>
            <person name="Angelini C."/>
            <person name="Antonin V."/>
            <person name="Barry K.W."/>
            <person name="Bougher N.L."/>
            <person name="Buchanan P."/>
            <person name="Buyck B."/>
            <person name="Bense V."/>
            <person name="Catcheside P."/>
            <person name="Chovatia M."/>
            <person name="Cooper J."/>
            <person name="Damon W."/>
            <person name="Desjardin D."/>
            <person name="Finy P."/>
            <person name="Geml J."/>
            <person name="Haridas S."/>
            <person name="Hughes K."/>
            <person name="Justo A."/>
            <person name="Karasinski D."/>
            <person name="Kautmanova I."/>
            <person name="Kiss B."/>
            <person name="Kocsube S."/>
            <person name="Kotiranta H."/>
            <person name="LaButti K.M."/>
            <person name="Lechner B.E."/>
            <person name="Liimatainen K."/>
            <person name="Lipzen A."/>
            <person name="Lukacs Z."/>
            <person name="Mihaltcheva S."/>
            <person name="Morgado L.N."/>
            <person name="Niskanen T."/>
            <person name="Noordeloos M.E."/>
            <person name="Ohm R.A."/>
            <person name="Ortiz-Santana B."/>
            <person name="Ovrebo C."/>
            <person name="Racz N."/>
            <person name="Riley R."/>
            <person name="Savchenko A."/>
            <person name="Shiryaev A."/>
            <person name="Soop K."/>
            <person name="Spirin V."/>
            <person name="Szebenyi C."/>
            <person name="Tomsovsky M."/>
            <person name="Tulloss R.E."/>
            <person name="Uehling J."/>
            <person name="Grigoriev I.V."/>
            <person name="Vagvolgyi C."/>
            <person name="Papp T."/>
            <person name="Martin F.M."/>
            <person name="Miettinen O."/>
            <person name="Hibbett D.S."/>
            <person name="Nagy L.G."/>
        </authorList>
    </citation>
    <scope>NUCLEOTIDE SEQUENCE [LARGE SCALE GENOMIC DNA]</scope>
    <source>
        <strain evidence="1 2">NL-1719</strain>
    </source>
</reference>
<evidence type="ECO:0000313" key="2">
    <source>
        <dbReference type="Proteomes" id="UP000308600"/>
    </source>
</evidence>
<gene>
    <name evidence="1" type="ORF">BDN72DRAFT_818305</name>
</gene>
<evidence type="ECO:0000313" key="1">
    <source>
        <dbReference type="EMBL" id="TFK70783.1"/>
    </source>
</evidence>
<protein>
    <submittedName>
        <fullName evidence="1">Uncharacterized protein</fullName>
    </submittedName>
</protein>
<proteinExistence type="predicted"/>